<dbReference type="Proteomes" id="UP000278143">
    <property type="component" value="Unassembled WGS sequence"/>
</dbReference>
<sequence>MSPIKKLYDFIVIGGGSGGLAAARRAAQYGAKVALVEGSGRLGGTCVNLGCVPKKVMWNAATIHEALRDAGDYGFRLPGAAADAKPPVPQINWQLLKKKRDMYIQRLNGIYSNNLQRESVEYLSGYARFINDTTVEVNEGGSAIHLEASKILVATGGYPIIPSDVPGAEHGITSDGFFDLETQPKRVAVVGAGYIAIELAGIFHELGSEVALFTRHKQILRAFDSLIGDTVLGEMVHSGMRHIAHSHIKRLERTEKGITVHYNVEQLNDAGEKTGEQEEQTVVCSLVWAIGRAPSSKEIGLENTSGVEVNEHGYIESDEYQNTKVNSIFALGDVCGIAQLTPVAIAAGRKLSDRLFGPPEFKEARLHYENIPSVIFSHPPSGSVGLSEAEARERYGDVNIRVYNTRFTNMYHAMTDHKPPTVFKLVTMGEDERVVGIHMVGRGCDEILQGFAVAVKMGARKRDLDACVAIHPTSAEELVTMR</sequence>
<evidence type="ECO:0000256" key="3">
    <source>
        <dbReference type="ARBA" id="ARBA00012607"/>
    </source>
</evidence>
<evidence type="ECO:0000256" key="14">
    <source>
        <dbReference type="PIRSR" id="PIRSR000350-4"/>
    </source>
</evidence>
<keyword evidence="9 15" id="KW-0676">Redox-active center</keyword>
<evidence type="ECO:0000259" key="17">
    <source>
        <dbReference type="Pfam" id="PF02852"/>
    </source>
</evidence>
<dbReference type="PANTHER" id="PTHR42737:SF2">
    <property type="entry name" value="GLUTATHIONE REDUCTASE"/>
    <property type="match status" value="1"/>
</dbReference>
<dbReference type="InterPro" id="IPR001100">
    <property type="entry name" value="Pyr_nuc-diS_OxRdtase"/>
</dbReference>
<reference evidence="20" key="1">
    <citation type="journal article" date="2018" name="Nat. Microbiol.">
        <title>Leveraging single-cell genomics to expand the fungal tree of life.</title>
        <authorList>
            <person name="Ahrendt S.R."/>
            <person name="Quandt C.A."/>
            <person name="Ciobanu D."/>
            <person name="Clum A."/>
            <person name="Salamov A."/>
            <person name="Andreopoulos B."/>
            <person name="Cheng J.F."/>
            <person name="Woyke T."/>
            <person name="Pelin A."/>
            <person name="Henrissat B."/>
            <person name="Reynolds N.K."/>
            <person name="Benny G.L."/>
            <person name="Smith M.E."/>
            <person name="James T.Y."/>
            <person name="Grigoriev I.V."/>
        </authorList>
    </citation>
    <scope>NUCLEOTIDE SEQUENCE [LARGE SCALE GENOMIC DNA]</scope>
    <source>
        <strain evidence="20">Benny S71-1</strain>
    </source>
</reference>
<dbReference type="PRINTS" id="PR00411">
    <property type="entry name" value="PNDRDTASEI"/>
</dbReference>
<name>A0A4P9Z0H2_9FUNG</name>
<evidence type="ECO:0000259" key="18">
    <source>
        <dbReference type="Pfam" id="PF07992"/>
    </source>
</evidence>
<feature type="domain" description="FAD/NAD(P)-binding" evidence="18">
    <location>
        <begin position="8"/>
        <end position="348"/>
    </location>
</feature>
<keyword evidence="20" id="KW-1185">Reference proteome</keyword>
<comment type="similarity">
    <text evidence="1 15">Belongs to the class-I pyridine nucleotide-disulfide oxidoreductase family.</text>
</comment>
<dbReference type="PANTHER" id="PTHR42737">
    <property type="entry name" value="GLUTATHIONE REDUCTASE"/>
    <property type="match status" value="1"/>
</dbReference>
<evidence type="ECO:0000256" key="15">
    <source>
        <dbReference type="RuleBase" id="RU003691"/>
    </source>
</evidence>
<comment type="catalytic activity">
    <reaction evidence="10 16">
        <text>2 glutathione + NADP(+) = glutathione disulfide + NADPH + H(+)</text>
        <dbReference type="Rhea" id="RHEA:11740"/>
        <dbReference type="ChEBI" id="CHEBI:15378"/>
        <dbReference type="ChEBI" id="CHEBI:57783"/>
        <dbReference type="ChEBI" id="CHEBI:57925"/>
        <dbReference type="ChEBI" id="CHEBI:58297"/>
        <dbReference type="ChEBI" id="CHEBI:58349"/>
        <dbReference type="EC" id="1.8.1.7"/>
    </reaction>
</comment>
<evidence type="ECO:0000256" key="4">
    <source>
        <dbReference type="ARBA" id="ARBA00017111"/>
    </source>
</evidence>
<feature type="disulfide bond" description="Redox-active" evidence="14">
    <location>
        <begin position="46"/>
        <end position="51"/>
    </location>
</feature>
<dbReference type="InterPro" id="IPR016156">
    <property type="entry name" value="FAD/NAD-linked_Rdtase_dimer_sf"/>
</dbReference>
<dbReference type="GO" id="GO:0034599">
    <property type="term" value="P:cellular response to oxidative stress"/>
    <property type="evidence" value="ECO:0007669"/>
    <property type="project" value="TreeGrafter"/>
</dbReference>
<dbReference type="GO" id="GO:0050660">
    <property type="term" value="F:flavin adenine dinucleotide binding"/>
    <property type="evidence" value="ECO:0007669"/>
    <property type="project" value="InterPro"/>
</dbReference>
<evidence type="ECO:0000313" key="20">
    <source>
        <dbReference type="Proteomes" id="UP000278143"/>
    </source>
</evidence>
<gene>
    <name evidence="19" type="ORF">SYNPS1DRAFT_15761</name>
</gene>
<dbReference type="PROSITE" id="PS00076">
    <property type="entry name" value="PYRIDINE_REDOX_1"/>
    <property type="match status" value="1"/>
</dbReference>
<dbReference type="GO" id="GO:0050661">
    <property type="term" value="F:NADP binding"/>
    <property type="evidence" value="ECO:0007669"/>
    <property type="project" value="InterPro"/>
</dbReference>
<comment type="subcellular location">
    <subcellularLocation>
        <location evidence="16">Cytoplasm</location>
    </subcellularLocation>
</comment>
<dbReference type="GO" id="GO:0005829">
    <property type="term" value="C:cytosol"/>
    <property type="evidence" value="ECO:0007669"/>
    <property type="project" value="TreeGrafter"/>
</dbReference>
<feature type="domain" description="Pyridine nucleotide-disulphide oxidoreductase dimerisation" evidence="17">
    <location>
        <begin position="371"/>
        <end position="481"/>
    </location>
</feature>
<evidence type="ECO:0000256" key="13">
    <source>
        <dbReference type="PIRSR" id="PIRSR000350-3"/>
    </source>
</evidence>
<keyword evidence="6 13" id="KW-0274">FAD</keyword>
<dbReference type="Pfam" id="PF07992">
    <property type="entry name" value="Pyr_redox_2"/>
    <property type="match status" value="1"/>
</dbReference>
<dbReference type="NCBIfam" id="TIGR01421">
    <property type="entry name" value="gluta_reduc_1"/>
    <property type="match status" value="1"/>
</dbReference>
<keyword evidence="5 15" id="KW-0285">Flavoprotein</keyword>
<evidence type="ECO:0000256" key="7">
    <source>
        <dbReference type="ARBA" id="ARBA00023002"/>
    </source>
</evidence>
<dbReference type="EMBL" id="KZ989778">
    <property type="protein sequence ID" value="RKP25362.1"/>
    <property type="molecule type" value="Genomic_DNA"/>
</dbReference>
<dbReference type="Gene3D" id="3.50.50.60">
    <property type="entry name" value="FAD/NAD(P)-binding domain"/>
    <property type="match status" value="2"/>
</dbReference>
<accession>A0A4P9Z0H2</accession>
<keyword evidence="13" id="KW-0520">NAD</keyword>
<keyword evidence="7 15" id="KW-0560">Oxidoreductase</keyword>
<evidence type="ECO:0000313" key="19">
    <source>
        <dbReference type="EMBL" id="RKP25362.1"/>
    </source>
</evidence>
<keyword evidence="8" id="KW-1015">Disulfide bond</keyword>
<evidence type="ECO:0000256" key="16">
    <source>
        <dbReference type="RuleBase" id="RU365016"/>
    </source>
</evidence>
<dbReference type="SUPFAM" id="SSF51905">
    <property type="entry name" value="FAD/NAD(P)-binding domain"/>
    <property type="match status" value="1"/>
</dbReference>
<comment type="cofactor">
    <cofactor evidence="13">
        <name>FAD</name>
        <dbReference type="ChEBI" id="CHEBI:57692"/>
    </cofactor>
    <text evidence="13">Binds 1 FAD per subunit.</text>
</comment>
<dbReference type="InterPro" id="IPR046952">
    <property type="entry name" value="GSHR/TRXR-like"/>
</dbReference>
<dbReference type="FunFam" id="3.30.390.30:FF:000003">
    <property type="entry name" value="Glutathione reductase"/>
    <property type="match status" value="1"/>
</dbReference>
<feature type="active site" description="Proton acceptor" evidence="12">
    <location>
        <position position="471"/>
    </location>
</feature>
<keyword evidence="16" id="KW-0521">NADP</keyword>
<feature type="binding site" evidence="13">
    <location>
        <position position="55"/>
    </location>
    <ligand>
        <name>FAD</name>
        <dbReference type="ChEBI" id="CHEBI:57692"/>
    </ligand>
</feature>
<dbReference type="InterPro" id="IPR012999">
    <property type="entry name" value="Pyr_OxRdtase_I_AS"/>
</dbReference>
<dbReference type="InterPro" id="IPR006322">
    <property type="entry name" value="Glutathione_Rdtase_euk/bac"/>
</dbReference>
<feature type="binding site" evidence="13">
    <location>
        <begin position="191"/>
        <end position="198"/>
    </location>
    <ligand>
        <name>NAD(+)</name>
        <dbReference type="ChEBI" id="CHEBI:57540"/>
    </ligand>
</feature>
<dbReference type="PIRSF" id="PIRSF000350">
    <property type="entry name" value="Mercury_reductase_MerA"/>
    <property type="match status" value="1"/>
</dbReference>
<evidence type="ECO:0000256" key="5">
    <source>
        <dbReference type="ARBA" id="ARBA00022630"/>
    </source>
</evidence>
<evidence type="ECO:0000256" key="10">
    <source>
        <dbReference type="ARBA" id="ARBA00049142"/>
    </source>
</evidence>
<dbReference type="GO" id="GO:0004362">
    <property type="term" value="F:glutathione-disulfide reductase (NADPH) activity"/>
    <property type="evidence" value="ECO:0007669"/>
    <property type="project" value="UniProtKB-EC"/>
</dbReference>
<evidence type="ECO:0000256" key="12">
    <source>
        <dbReference type="PIRSR" id="PIRSR000350-2"/>
    </source>
</evidence>
<dbReference type="SUPFAM" id="SSF55424">
    <property type="entry name" value="FAD/NAD-linked reductases, dimerisation (C-terminal) domain"/>
    <property type="match status" value="1"/>
</dbReference>
<proteinExistence type="inferred from homology"/>
<dbReference type="GO" id="GO:0006749">
    <property type="term" value="P:glutathione metabolic process"/>
    <property type="evidence" value="ECO:0007669"/>
    <property type="project" value="InterPro"/>
</dbReference>
<evidence type="ECO:0000256" key="6">
    <source>
        <dbReference type="ARBA" id="ARBA00022827"/>
    </source>
</evidence>
<feature type="binding site" evidence="13">
    <location>
        <position position="333"/>
    </location>
    <ligand>
        <name>FAD</name>
        <dbReference type="ChEBI" id="CHEBI:57692"/>
    </ligand>
</feature>
<comment type="function">
    <text evidence="11 16">Catalyzes the reduction of glutathione disulfide (GSSG) to reduced glutathione (GSH). Constitutes the major mechanism to maintain a high GSH:GSSG ratio in the cytosol.</text>
</comment>
<evidence type="ECO:0000256" key="2">
    <source>
        <dbReference type="ARBA" id="ARBA00011738"/>
    </source>
</evidence>
<evidence type="ECO:0000256" key="11">
    <source>
        <dbReference type="ARBA" id="ARBA00056905"/>
    </source>
</evidence>
<dbReference type="EC" id="1.8.1.7" evidence="3 16"/>
<keyword evidence="13" id="KW-0547">Nucleotide-binding</keyword>
<organism evidence="19 20">
    <name type="scientific">Syncephalis pseudoplumigaleata</name>
    <dbReference type="NCBI Taxonomy" id="1712513"/>
    <lineage>
        <taxon>Eukaryota</taxon>
        <taxon>Fungi</taxon>
        <taxon>Fungi incertae sedis</taxon>
        <taxon>Zoopagomycota</taxon>
        <taxon>Zoopagomycotina</taxon>
        <taxon>Zoopagomycetes</taxon>
        <taxon>Zoopagales</taxon>
        <taxon>Piptocephalidaceae</taxon>
        <taxon>Syncephalis</taxon>
    </lineage>
</organism>
<dbReference type="InterPro" id="IPR004099">
    <property type="entry name" value="Pyr_nucl-diS_OxRdtase_dimer"/>
</dbReference>
<dbReference type="GO" id="GO:0005739">
    <property type="term" value="C:mitochondrion"/>
    <property type="evidence" value="ECO:0007669"/>
    <property type="project" value="TreeGrafter"/>
</dbReference>
<dbReference type="NCBIfam" id="NF004776">
    <property type="entry name" value="PRK06116.1"/>
    <property type="match status" value="1"/>
</dbReference>
<dbReference type="FunFam" id="3.50.50.60:FF:000235">
    <property type="entry name" value="Glutathione reductase"/>
    <property type="match status" value="1"/>
</dbReference>
<evidence type="ECO:0000256" key="9">
    <source>
        <dbReference type="ARBA" id="ARBA00023284"/>
    </source>
</evidence>
<dbReference type="InterPro" id="IPR023753">
    <property type="entry name" value="FAD/NAD-binding_dom"/>
</dbReference>
<dbReference type="Pfam" id="PF02852">
    <property type="entry name" value="Pyr_redox_dim"/>
    <property type="match status" value="1"/>
</dbReference>
<comment type="subunit">
    <text evidence="2">Homodimer.</text>
</comment>
<dbReference type="AlphaFoldDB" id="A0A4P9Z0H2"/>
<dbReference type="PRINTS" id="PR00368">
    <property type="entry name" value="FADPNR"/>
</dbReference>
<evidence type="ECO:0000256" key="1">
    <source>
        <dbReference type="ARBA" id="ARBA00007532"/>
    </source>
</evidence>
<dbReference type="OrthoDB" id="5956163at2759"/>
<feature type="binding site" evidence="13">
    <location>
        <position position="291"/>
    </location>
    <ligand>
        <name>NAD(+)</name>
        <dbReference type="ChEBI" id="CHEBI:57540"/>
    </ligand>
</feature>
<keyword evidence="16" id="KW-0963">Cytoplasm</keyword>
<protein>
    <recommendedName>
        <fullName evidence="4 16">Glutathione reductase</fullName>
        <ecNumber evidence="3 16">1.8.1.7</ecNumber>
    </recommendedName>
</protein>
<dbReference type="GO" id="GO:0045454">
    <property type="term" value="P:cell redox homeostasis"/>
    <property type="evidence" value="ECO:0007669"/>
    <property type="project" value="InterPro"/>
</dbReference>
<evidence type="ECO:0000256" key="8">
    <source>
        <dbReference type="ARBA" id="ARBA00023157"/>
    </source>
</evidence>
<dbReference type="Gene3D" id="3.30.390.30">
    <property type="match status" value="1"/>
</dbReference>
<dbReference type="InterPro" id="IPR036188">
    <property type="entry name" value="FAD/NAD-bd_sf"/>
</dbReference>